<dbReference type="EMBL" id="VXIV02003279">
    <property type="protein sequence ID" value="KAF6018741.1"/>
    <property type="molecule type" value="Genomic_DNA"/>
</dbReference>
<dbReference type="InterPro" id="IPR039373">
    <property type="entry name" value="Peptidase_M28B"/>
</dbReference>
<dbReference type="InterPro" id="IPR046450">
    <property type="entry name" value="PA_dom_sf"/>
</dbReference>
<name>A0A7J7IZ83_BUGNE</name>
<keyword evidence="21" id="KW-1185">Reference proteome</keyword>
<dbReference type="GO" id="GO:0008237">
    <property type="term" value="F:metallopeptidase activity"/>
    <property type="evidence" value="ECO:0007669"/>
    <property type="project" value="UniProtKB-KW"/>
</dbReference>
<evidence type="ECO:0000256" key="1">
    <source>
        <dbReference type="ARBA" id="ARBA00001947"/>
    </source>
</evidence>
<dbReference type="Pfam" id="PF04389">
    <property type="entry name" value="Peptidase_M28"/>
    <property type="match status" value="1"/>
</dbReference>
<evidence type="ECO:0000256" key="9">
    <source>
        <dbReference type="ARBA" id="ARBA00022837"/>
    </source>
</evidence>
<evidence type="ECO:0000259" key="19">
    <source>
        <dbReference type="Pfam" id="PF04389"/>
    </source>
</evidence>
<accession>A0A7J7IZ83</accession>
<evidence type="ECO:0000256" key="15">
    <source>
        <dbReference type="ARBA" id="ARBA00081462"/>
    </source>
</evidence>
<keyword evidence="5" id="KW-0645">Protease</keyword>
<dbReference type="FunFam" id="1.20.930.40:FF:000001">
    <property type="entry name" value="N-acetylated-alpha-linked acidic dipeptidase 2"/>
    <property type="match status" value="1"/>
</dbReference>
<evidence type="ECO:0000259" key="18">
    <source>
        <dbReference type="Pfam" id="PF04253"/>
    </source>
</evidence>
<feature type="domain" description="Transferrin receptor-like dimerisation" evidence="18">
    <location>
        <begin position="658"/>
        <end position="775"/>
    </location>
</feature>
<evidence type="ECO:0000256" key="12">
    <source>
        <dbReference type="ARBA" id="ARBA00023180"/>
    </source>
</evidence>
<dbReference type="Gene3D" id="3.40.630.10">
    <property type="entry name" value="Zn peptidases"/>
    <property type="match status" value="1"/>
</dbReference>
<evidence type="ECO:0000256" key="10">
    <source>
        <dbReference type="ARBA" id="ARBA00023049"/>
    </source>
</evidence>
<dbReference type="PANTHER" id="PTHR10404">
    <property type="entry name" value="N-ACETYLATED-ALPHA-LINKED ACIDIC DIPEPTIDASE"/>
    <property type="match status" value="1"/>
</dbReference>
<dbReference type="Gene3D" id="3.50.30.30">
    <property type="match status" value="1"/>
</dbReference>
<dbReference type="GO" id="GO:0006508">
    <property type="term" value="P:proteolysis"/>
    <property type="evidence" value="ECO:0007669"/>
    <property type="project" value="UniProtKB-KW"/>
</dbReference>
<keyword evidence="12" id="KW-0325">Glycoprotein</keyword>
<dbReference type="GO" id="GO:0004177">
    <property type="term" value="F:aminopeptidase activity"/>
    <property type="evidence" value="ECO:0007669"/>
    <property type="project" value="UniProtKB-KW"/>
</dbReference>
<comment type="caution">
    <text evidence="20">The sequence shown here is derived from an EMBL/GenBank/DDBJ whole genome shotgun (WGS) entry which is preliminary data.</text>
</comment>
<keyword evidence="7" id="KW-0378">Hydrolase</keyword>
<reference evidence="20" key="1">
    <citation type="submission" date="2020-06" db="EMBL/GenBank/DDBJ databases">
        <title>Draft genome of Bugula neritina, a colonial animal packing powerful symbionts and potential medicines.</title>
        <authorList>
            <person name="Rayko M."/>
        </authorList>
    </citation>
    <scope>NUCLEOTIDE SEQUENCE [LARGE SCALE GENOMIC DNA]</scope>
    <source>
        <strain evidence="20">Kwan_BN1</strain>
    </source>
</reference>
<evidence type="ECO:0000256" key="7">
    <source>
        <dbReference type="ARBA" id="ARBA00022801"/>
    </source>
</evidence>
<organism evidence="20 21">
    <name type="scientific">Bugula neritina</name>
    <name type="common">Brown bryozoan</name>
    <name type="synonym">Sertularia neritina</name>
    <dbReference type="NCBI Taxonomy" id="10212"/>
    <lineage>
        <taxon>Eukaryota</taxon>
        <taxon>Metazoa</taxon>
        <taxon>Spiralia</taxon>
        <taxon>Lophotrochozoa</taxon>
        <taxon>Bryozoa</taxon>
        <taxon>Gymnolaemata</taxon>
        <taxon>Cheilostomatida</taxon>
        <taxon>Flustrina</taxon>
        <taxon>Buguloidea</taxon>
        <taxon>Bugulidae</taxon>
        <taxon>Bugula</taxon>
    </lineage>
</organism>
<evidence type="ECO:0000256" key="5">
    <source>
        <dbReference type="ARBA" id="ARBA00022670"/>
    </source>
</evidence>
<feature type="region of interest" description="Disordered" evidence="16">
    <location>
        <begin position="76"/>
        <end position="99"/>
    </location>
</feature>
<dbReference type="OrthoDB" id="5841748at2759"/>
<dbReference type="GO" id="GO:0016324">
    <property type="term" value="C:apical plasma membrane"/>
    <property type="evidence" value="ECO:0007669"/>
    <property type="project" value="UniProtKB-SubCell"/>
</dbReference>
<dbReference type="SUPFAM" id="SSF52025">
    <property type="entry name" value="PA domain"/>
    <property type="match status" value="1"/>
</dbReference>
<comment type="subcellular location">
    <subcellularLocation>
        <location evidence="2">Apical cell membrane</location>
    </subcellularLocation>
</comment>
<keyword evidence="8" id="KW-0862">Zinc</keyword>
<keyword evidence="11" id="KW-1015">Disulfide bond</keyword>
<evidence type="ECO:0000313" key="20">
    <source>
        <dbReference type="EMBL" id="KAF6018741.1"/>
    </source>
</evidence>
<dbReference type="Pfam" id="PF02225">
    <property type="entry name" value="PA"/>
    <property type="match status" value="1"/>
</dbReference>
<evidence type="ECO:0000256" key="2">
    <source>
        <dbReference type="ARBA" id="ARBA00004221"/>
    </source>
</evidence>
<keyword evidence="4" id="KW-0031">Aminopeptidase</keyword>
<evidence type="ECO:0000256" key="3">
    <source>
        <dbReference type="ARBA" id="ARBA00005634"/>
    </source>
</evidence>
<evidence type="ECO:0000313" key="21">
    <source>
        <dbReference type="Proteomes" id="UP000593567"/>
    </source>
</evidence>
<evidence type="ECO:0000256" key="4">
    <source>
        <dbReference type="ARBA" id="ARBA00022438"/>
    </source>
</evidence>
<feature type="compositionally biased region" description="Polar residues" evidence="16">
    <location>
        <begin position="87"/>
        <end position="98"/>
    </location>
</feature>
<keyword evidence="6" id="KW-0479">Metal-binding</keyword>
<evidence type="ECO:0000256" key="6">
    <source>
        <dbReference type="ARBA" id="ARBA00022723"/>
    </source>
</evidence>
<feature type="region of interest" description="Disordered" evidence="16">
    <location>
        <begin position="16"/>
        <end position="50"/>
    </location>
</feature>
<evidence type="ECO:0000256" key="13">
    <source>
        <dbReference type="ARBA" id="ARBA00059290"/>
    </source>
</evidence>
<proteinExistence type="inferred from homology"/>
<keyword evidence="9" id="KW-0106">Calcium</keyword>
<keyword evidence="10" id="KW-0482">Metalloprotease</keyword>
<dbReference type="InterPro" id="IPR007484">
    <property type="entry name" value="Peptidase_M28"/>
</dbReference>
<dbReference type="AlphaFoldDB" id="A0A7J7IZ83"/>
<dbReference type="GO" id="GO:0004180">
    <property type="term" value="F:carboxypeptidase activity"/>
    <property type="evidence" value="ECO:0007669"/>
    <property type="project" value="TreeGrafter"/>
</dbReference>
<comment type="similarity">
    <text evidence="3">Belongs to the peptidase M28 family. M28B subfamily.</text>
</comment>
<dbReference type="InterPro" id="IPR003137">
    <property type="entry name" value="PA_domain"/>
</dbReference>
<dbReference type="SUPFAM" id="SSF53187">
    <property type="entry name" value="Zn-dependent exopeptidases"/>
    <property type="match status" value="1"/>
</dbReference>
<dbReference type="InterPro" id="IPR007365">
    <property type="entry name" value="TFR-like_dimer_dom"/>
</dbReference>
<evidence type="ECO:0000256" key="11">
    <source>
        <dbReference type="ARBA" id="ARBA00023157"/>
    </source>
</evidence>
<dbReference type="SUPFAM" id="SSF47672">
    <property type="entry name" value="Transferrin receptor-like dimerisation domain"/>
    <property type="match status" value="1"/>
</dbReference>
<dbReference type="PANTHER" id="PTHR10404:SF46">
    <property type="entry name" value="VACUOLAR PROTEIN SORTING-ASSOCIATED PROTEIN 70"/>
    <property type="match status" value="1"/>
</dbReference>
<feature type="domain" description="Peptidase M28" evidence="19">
    <location>
        <begin position="410"/>
        <end position="592"/>
    </location>
</feature>
<comment type="function">
    <text evidence="13">Aminopeptidase with broad substrate specificity. Has lower activity with substrates that have Asp or Glu in the P2' position, or Pro in the P3' position. Lacks activity with substrates that have both Pro in the P3' position and Asp or Glu in the P2' position. Lacks carboxypeptidase activity. Lacks dipeptidyl-peptidase IV type activity.</text>
</comment>
<evidence type="ECO:0000256" key="14">
    <source>
        <dbReference type="ARBA" id="ARBA00068168"/>
    </source>
</evidence>
<evidence type="ECO:0000256" key="8">
    <source>
        <dbReference type="ARBA" id="ARBA00022833"/>
    </source>
</evidence>
<dbReference type="Proteomes" id="UP000593567">
    <property type="component" value="Unassembled WGS sequence"/>
</dbReference>
<gene>
    <name evidence="20" type="ORF">EB796_022940</name>
</gene>
<sequence>MAAACFSSVSTTSSVSAVLAPTSSEKEVSPSSVCDTSSREVSTEAAGPPSWGSDLSYSYSLNVLGVSLSLASGRLVANHNRPPSPGQPNQHNPDAQQTTKHRQLLFDWTSNVELETTLRNLSSKPHLAGSAENRAIADLVEKRWKGYGFRTQRDIYNVLLSYPGDKKNRNKAEILASNRSAIYTCQTEEKILDPDQETAKVIPPFNAYAKSGTVESSKVFYLNYCTDRDFKQVQGRISMNGSIIICRYGKVFRGNKVRLAEQHGAVGVIIYNDPYDYAPPSETNATYEGTYPHTRFLPPSGVQRGSMITGYNGDPLTPGFPSKNYTIRRTVGEVREEGVLRRIPTQPMGYEDGKEFLLLLNDIPDSTTDTLVGWKGSIEGVKYRLGGQLQGGRTVRITNNNKEERRDIANLFGIIEGAVEPDRYVLLGNHYDAWMFGATDALSGTISVLETSRVFSKLLQTGWRPRRTIIFCLWDAEEYSLIGSNEFVEELRSVLQHRTVAYINLDSPVLLPEVPHPNSTSGSVYDVWLKEEKMVAGVDRPRVHDADAGSDDAGFCHYLGIPTADIMFVGKGNYESGFPLYHTTYATFNNVKKFLDPDFMYHQAVSRFVTEMMRSLADSIIIPFITQDYAIRLQEVYRKLLENTEIINRLSAQNLQDSLENLKKAIDKFEFTALLFDQQVKSVDYSNLYEVRKLNDQLMYLERSFLFPLGILKRSNLKHVIFAPSLHNAYSGTAFPGIVDSLYSDIAADDTEGWNQVKNELTKAIYVIESATKSLHSAALGSLW</sequence>
<dbReference type="GO" id="GO:0046872">
    <property type="term" value="F:metal ion binding"/>
    <property type="evidence" value="ECO:0007669"/>
    <property type="project" value="UniProtKB-KW"/>
</dbReference>
<dbReference type="InterPro" id="IPR036757">
    <property type="entry name" value="TFR-like_dimer_dom_sf"/>
</dbReference>
<evidence type="ECO:0000256" key="16">
    <source>
        <dbReference type="SAM" id="MobiDB-lite"/>
    </source>
</evidence>
<protein>
    <recommendedName>
        <fullName evidence="14">Aminopeptidase NAALADL1</fullName>
    </recommendedName>
    <alternativeName>
        <fullName evidence="15">N-acetylated-alpha-linked acidic dipeptidase-like protein</fullName>
    </alternativeName>
</protein>
<comment type="cofactor">
    <cofactor evidence="1">
        <name>Zn(2+)</name>
        <dbReference type="ChEBI" id="CHEBI:29105"/>
    </cofactor>
</comment>
<dbReference type="Pfam" id="PF04253">
    <property type="entry name" value="TFR_dimer"/>
    <property type="match status" value="1"/>
</dbReference>
<feature type="domain" description="PA" evidence="17">
    <location>
        <begin position="225"/>
        <end position="305"/>
    </location>
</feature>
<dbReference type="CDD" id="cd02121">
    <property type="entry name" value="PA_GCPII_like"/>
    <property type="match status" value="1"/>
</dbReference>
<dbReference type="FunFam" id="3.40.630.10:FF:000101">
    <property type="entry name" value="N-acetylated alpha-linked acidic dipeptidase like 1"/>
    <property type="match status" value="1"/>
</dbReference>
<dbReference type="Gene3D" id="1.20.930.40">
    <property type="entry name" value="Transferrin receptor-like, dimerisation domain"/>
    <property type="match status" value="1"/>
</dbReference>
<evidence type="ECO:0000259" key="17">
    <source>
        <dbReference type="Pfam" id="PF02225"/>
    </source>
</evidence>